<dbReference type="RefSeq" id="WP_182705358.1">
    <property type="nucleotide sequence ID" value="NZ_JACJII010000001.1"/>
</dbReference>
<dbReference type="EMBL" id="JACJII010000001">
    <property type="protein sequence ID" value="MBA9003674.1"/>
    <property type="molecule type" value="Genomic_DNA"/>
</dbReference>
<protein>
    <submittedName>
        <fullName evidence="2">Uncharacterized protein</fullName>
    </submittedName>
</protein>
<feature type="region of interest" description="Disordered" evidence="1">
    <location>
        <begin position="17"/>
        <end position="61"/>
    </location>
</feature>
<evidence type="ECO:0000256" key="1">
    <source>
        <dbReference type="SAM" id="MobiDB-lite"/>
    </source>
</evidence>
<comment type="caution">
    <text evidence="2">The sequence shown here is derived from an EMBL/GenBank/DDBJ whole genome shotgun (WGS) entry which is preliminary data.</text>
</comment>
<evidence type="ECO:0000313" key="3">
    <source>
        <dbReference type="Proteomes" id="UP000539313"/>
    </source>
</evidence>
<accession>A0A7W3R8K7</accession>
<keyword evidence="3" id="KW-1185">Reference proteome</keyword>
<organism evidence="2 3">
    <name type="scientific">Thermomonospora cellulosilytica</name>
    <dbReference type="NCBI Taxonomy" id="1411118"/>
    <lineage>
        <taxon>Bacteria</taxon>
        <taxon>Bacillati</taxon>
        <taxon>Actinomycetota</taxon>
        <taxon>Actinomycetes</taxon>
        <taxon>Streptosporangiales</taxon>
        <taxon>Thermomonosporaceae</taxon>
        <taxon>Thermomonospora</taxon>
    </lineage>
</organism>
<name>A0A7W3R8K7_9ACTN</name>
<proteinExistence type="predicted"/>
<gene>
    <name evidence="2" type="ORF">HNR21_002556</name>
</gene>
<dbReference type="AlphaFoldDB" id="A0A7W3R8K7"/>
<evidence type="ECO:0000313" key="2">
    <source>
        <dbReference type="EMBL" id="MBA9003674.1"/>
    </source>
</evidence>
<dbReference type="Proteomes" id="UP000539313">
    <property type="component" value="Unassembled WGS sequence"/>
</dbReference>
<reference evidence="2 3" key="1">
    <citation type="submission" date="2020-08" db="EMBL/GenBank/DDBJ databases">
        <title>Sequencing the genomes of 1000 actinobacteria strains.</title>
        <authorList>
            <person name="Klenk H.-P."/>
        </authorList>
    </citation>
    <scope>NUCLEOTIDE SEQUENCE [LARGE SCALE GENOMIC DNA]</scope>
    <source>
        <strain evidence="2 3">DSM 45823</strain>
    </source>
</reference>
<sequence>MRLALRILGTEVLAIEIDTSPAGEPEETDGPPFGFSGSGGGQIERADGWPPDEVTDHGRRP</sequence>